<evidence type="ECO:0000256" key="5">
    <source>
        <dbReference type="PIRSR" id="PIRSR605493-1"/>
    </source>
</evidence>
<proteinExistence type="predicted"/>
<dbReference type="SUPFAM" id="SSF89562">
    <property type="entry name" value="RraA-like"/>
    <property type="match status" value="1"/>
</dbReference>
<dbReference type="GO" id="GO:0046872">
    <property type="term" value="F:metal ion binding"/>
    <property type="evidence" value="ECO:0007669"/>
    <property type="project" value="UniProtKB-KW"/>
</dbReference>
<evidence type="ECO:0000313" key="7">
    <source>
        <dbReference type="Proteomes" id="UP000019141"/>
    </source>
</evidence>
<evidence type="ECO:0000256" key="3">
    <source>
        <dbReference type="ARBA" id="ARBA00029596"/>
    </source>
</evidence>
<reference evidence="6 7" key="1">
    <citation type="journal article" date="2014" name="Nature">
        <title>An environmental bacterial taxon with a large and distinct metabolic repertoire.</title>
        <authorList>
            <person name="Wilson M.C."/>
            <person name="Mori T."/>
            <person name="Ruckert C."/>
            <person name="Uria A.R."/>
            <person name="Helf M.J."/>
            <person name="Takada K."/>
            <person name="Gernert C."/>
            <person name="Steffens U.A."/>
            <person name="Heycke N."/>
            <person name="Schmitt S."/>
            <person name="Rinke C."/>
            <person name="Helfrich E.J."/>
            <person name="Brachmann A.O."/>
            <person name="Gurgui C."/>
            <person name="Wakimoto T."/>
            <person name="Kracht M."/>
            <person name="Crusemann M."/>
            <person name="Hentschel U."/>
            <person name="Abe I."/>
            <person name="Matsunaga S."/>
            <person name="Kalinowski J."/>
            <person name="Takeyama H."/>
            <person name="Piel J."/>
        </authorList>
    </citation>
    <scope>NUCLEOTIDE SEQUENCE [LARGE SCALE GENOMIC DNA]</scope>
    <source>
        <strain evidence="7">TSY1</strain>
    </source>
</reference>
<gene>
    <name evidence="6" type="ORF">ETSY1_32925</name>
</gene>
<protein>
    <recommendedName>
        <fullName evidence="2">Putative 4-hydroxy-4-methyl-2-oxoglutarate aldolase</fullName>
    </recommendedName>
    <alternativeName>
        <fullName evidence="3">Regulator of ribonuclease activity homolog</fullName>
    </alternativeName>
    <alternativeName>
        <fullName evidence="4">RraA-like protein</fullName>
    </alternativeName>
</protein>
<evidence type="ECO:0000313" key="6">
    <source>
        <dbReference type="EMBL" id="ETW94889.1"/>
    </source>
</evidence>
<evidence type="ECO:0000256" key="1">
    <source>
        <dbReference type="ARBA" id="ARBA00001968"/>
    </source>
</evidence>
<dbReference type="InterPro" id="IPR036704">
    <property type="entry name" value="RraA/RraA-like_sf"/>
</dbReference>
<keyword evidence="5" id="KW-0460">Magnesium</keyword>
<dbReference type="PANTHER" id="PTHR33254:SF4">
    <property type="entry name" value="4-HYDROXY-4-METHYL-2-OXOGLUTARATE ALDOLASE 3-RELATED"/>
    <property type="match status" value="1"/>
</dbReference>
<dbReference type="HOGENOM" id="CLU_072626_3_0_7"/>
<dbReference type="AlphaFoldDB" id="W4LAE9"/>
<feature type="binding site" evidence="5">
    <location>
        <begin position="100"/>
        <end position="103"/>
    </location>
    <ligand>
        <name>substrate</name>
    </ligand>
</feature>
<organism evidence="6 7">
    <name type="scientific">Entotheonella factor</name>
    <dbReference type="NCBI Taxonomy" id="1429438"/>
    <lineage>
        <taxon>Bacteria</taxon>
        <taxon>Pseudomonadati</taxon>
        <taxon>Nitrospinota/Tectimicrobiota group</taxon>
        <taxon>Candidatus Tectimicrobiota</taxon>
        <taxon>Candidatus Entotheonellia</taxon>
        <taxon>Candidatus Entotheonellales</taxon>
        <taxon>Candidatus Entotheonellaceae</taxon>
        <taxon>Candidatus Entotheonella</taxon>
    </lineage>
</organism>
<comment type="cofactor">
    <cofactor evidence="1">
        <name>a divalent metal cation</name>
        <dbReference type="ChEBI" id="CHEBI:60240"/>
    </cofactor>
</comment>
<dbReference type="CDD" id="cd16841">
    <property type="entry name" value="RraA_family"/>
    <property type="match status" value="1"/>
</dbReference>
<evidence type="ECO:0000256" key="2">
    <source>
        <dbReference type="ARBA" id="ARBA00016549"/>
    </source>
</evidence>
<feature type="binding site" evidence="5">
    <location>
        <position position="123"/>
    </location>
    <ligand>
        <name>substrate</name>
    </ligand>
</feature>
<dbReference type="Proteomes" id="UP000019141">
    <property type="component" value="Unassembled WGS sequence"/>
</dbReference>
<dbReference type="Pfam" id="PF03737">
    <property type="entry name" value="RraA-like"/>
    <property type="match status" value="1"/>
</dbReference>
<dbReference type="Gene3D" id="3.50.30.40">
    <property type="entry name" value="Ribonuclease E inhibitor RraA/RraA-like"/>
    <property type="match status" value="1"/>
</dbReference>
<dbReference type="PANTHER" id="PTHR33254">
    <property type="entry name" value="4-HYDROXY-4-METHYL-2-OXOGLUTARATE ALDOLASE 3-RELATED"/>
    <property type="match status" value="1"/>
</dbReference>
<keyword evidence="5" id="KW-0479">Metal-binding</keyword>
<comment type="caution">
    <text evidence="6">The sequence shown here is derived from an EMBL/GenBank/DDBJ whole genome shotgun (WGS) entry which is preliminary data.</text>
</comment>
<evidence type="ECO:0000256" key="4">
    <source>
        <dbReference type="ARBA" id="ARBA00030169"/>
    </source>
</evidence>
<dbReference type="EMBL" id="AZHW01000989">
    <property type="protein sequence ID" value="ETW94889.1"/>
    <property type="molecule type" value="Genomic_DNA"/>
</dbReference>
<feature type="binding site" evidence="5">
    <location>
        <position position="122"/>
    </location>
    <ligand>
        <name>substrate</name>
    </ligand>
</feature>
<accession>W4LAE9</accession>
<sequence>MAPLPVLSRDPLVQGFLKLNTPNVSDALDRLGIQGAPHGIVPLWPGCPKIVGRAMTMKLVPVDQGSESPVLGTLEAIMAGQPGDILVIDQGGRMDVNSFGGVAAFTAIQHGFIGTVIDGVTRDVDEMQAQGFAAYARGVIQQSIRNRCAYAGHSLEVQLAGRTVNTGDLVMGDINGILVIPEAQAEMVLHIAQEFADTEERVKDAISQGVDPIEAHQQVNYDRMTQRPDQ</sequence>
<keyword evidence="7" id="KW-1185">Reference proteome</keyword>
<name>W4LAE9_ENTF1</name>
<dbReference type="InterPro" id="IPR005493">
    <property type="entry name" value="RraA/RraA-like"/>
</dbReference>
<comment type="cofactor">
    <cofactor evidence="5">
        <name>Mg(2+)</name>
        <dbReference type="ChEBI" id="CHEBI:18420"/>
    </cofactor>
</comment>